<keyword evidence="3 5" id="KW-1133">Transmembrane helix</keyword>
<dbReference type="GO" id="GO:0016020">
    <property type="term" value="C:membrane"/>
    <property type="evidence" value="ECO:0007669"/>
    <property type="project" value="UniProtKB-SubCell"/>
</dbReference>
<feature type="transmembrane region" description="Helical" evidence="5">
    <location>
        <begin position="72"/>
        <end position="94"/>
    </location>
</feature>
<evidence type="ECO:0000256" key="3">
    <source>
        <dbReference type="ARBA" id="ARBA00022989"/>
    </source>
</evidence>
<feature type="transmembrane region" description="Helical" evidence="5">
    <location>
        <begin position="188"/>
        <end position="206"/>
    </location>
</feature>
<dbReference type="PANTHER" id="PTHR43027">
    <property type="entry name" value="DOXORUBICIN RESISTANCE ABC TRANSPORTER PERMEASE PROTEIN DRRC-RELATED"/>
    <property type="match status" value="1"/>
</dbReference>
<evidence type="ECO:0000256" key="1">
    <source>
        <dbReference type="ARBA" id="ARBA00004141"/>
    </source>
</evidence>
<dbReference type="Pfam" id="PF01061">
    <property type="entry name" value="ABC2_membrane"/>
    <property type="match status" value="1"/>
</dbReference>
<organism evidence="7 8">
    <name type="scientific">Nocardiopsis kunsanensis</name>
    <dbReference type="NCBI Taxonomy" id="141693"/>
    <lineage>
        <taxon>Bacteria</taxon>
        <taxon>Bacillati</taxon>
        <taxon>Actinomycetota</taxon>
        <taxon>Actinomycetes</taxon>
        <taxon>Streptosporangiales</taxon>
        <taxon>Nocardiopsidaceae</taxon>
        <taxon>Nocardiopsis</taxon>
    </lineage>
</organism>
<dbReference type="PANTHER" id="PTHR43027:SF2">
    <property type="entry name" value="TRANSPORT PERMEASE PROTEIN"/>
    <property type="match status" value="1"/>
</dbReference>
<keyword evidence="8" id="KW-1185">Reference proteome</keyword>
<gene>
    <name evidence="7" type="ORF">GCM10007147_23160</name>
</gene>
<dbReference type="InterPro" id="IPR052902">
    <property type="entry name" value="ABC-2_transporter"/>
</dbReference>
<accession>A0A918XC44</accession>
<feature type="domain" description="ABC-2 type transporter transmembrane" evidence="6">
    <location>
        <begin position="21"/>
        <end position="216"/>
    </location>
</feature>
<dbReference type="EMBL" id="BMXL01000010">
    <property type="protein sequence ID" value="GHD25753.1"/>
    <property type="molecule type" value="Genomic_DNA"/>
</dbReference>
<comment type="subcellular location">
    <subcellularLocation>
        <location evidence="1">Membrane</location>
        <topology evidence="1">Multi-pass membrane protein</topology>
    </subcellularLocation>
</comment>
<dbReference type="RefSeq" id="WP_017575011.1">
    <property type="nucleotide sequence ID" value="NZ_BMXL01000010.1"/>
</dbReference>
<dbReference type="GO" id="GO:0140359">
    <property type="term" value="F:ABC-type transporter activity"/>
    <property type="evidence" value="ECO:0007669"/>
    <property type="project" value="InterPro"/>
</dbReference>
<reference evidence="7 8" key="1">
    <citation type="journal article" date="2014" name="Int. J. Syst. Evol. Microbiol.">
        <title>Complete genome sequence of Corynebacterium casei LMG S-19264T (=DSM 44701T), isolated from a smear-ripened cheese.</title>
        <authorList>
            <consortium name="US DOE Joint Genome Institute (JGI-PGF)"/>
            <person name="Walter F."/>
            <person name="Albersmeier A."/>
            <person name="Kalinowski J."/>
            <person name="Ruckert C."/>
        </authorList>
    </citation>
    <scope>NUCLEOTIDE SEQUENCE [LARGE SCALE GENOMIC DNA]</scope>
    <source>
        <strain evidence="7 8">KCTC 19473</strain>
    </source>
</reference>
<feature type="transmembrane region" description="Helical" evidence="5">
    <location>
        <begin position="35"/>
        <end position="57"/>
    </location>
</feature>
<evidence type="ECO:0000313" key="7">
    <source>
        <dbReference type="EMBL" id="GHD25753.1"/>
    </source>
</evidence>
<dbReference type="Proteomes" id="UP000654947">
    <property type="component" value="Unassembled WGS sequence"/>
</dbReference>
<feature type="transmembrane region" description="Helical" evidence="5">
    <location>
        <begin position="239"/>
        <end position="260"/>
    </location>
</feature>
<proteinExistence type="predicted"/>
<evidence type="ECO:0000313" key="8">
    <source>
        <dbReference type="Proteomes" id="UP000654947"/>
    </source>
</evidence>
<name>A0A918XC44_9ACTN</name>
<dbReference type="AlphaFoldDB" id="A0A918XC44"/>
<comment type="caution">
    <text evidence="7">The sequence shown here is derived from an EMBL/GenBank/DDBJ whole genome shotgun (WGS) entry which is preliminary data.</text>
</comment>
<feature type="transmembrane region" description="Helical" evidence="5">
    <location>
        <begin position="152"/>
        <end position="176"/>
    </location>
</feature>
<feature type="transmembrane region" description="Helical" evidence="5">
    <location>
        <begin position="115"/>
        <end position="140"/>
    </location>
</feature>
<evidence type="ECO:0000256" key="2">
    <source>
        <dbReference type="ARBA" id="ARBA00022692"/>
    </source>
</evidence>
<evidence type="ECO:0000259" key="6">
    <source>
        <dbReference type="Pfam" id="PF01061"/>
    </source>
</evidence>
<keyword evidence="4 5" id="KW-0472">Membrane</keyword>
<sequence>MSTTERAGAPGRPPLPAVLRSVLAVEVRLFLREPLTLVLGVAMPSVVLFGMAAIPALREPSPDFGGMRFIDFWAPTALVLGLCLVGVSHLPAVIGTYRENGVLRRLSTTPVHPGVLLVAQLIIVLATMALSSLVLVVASWLVLDIGLPQRPLLFAVALVTGSASLVASGMLVAAVVPSARAANGVATLLYLVVMLVGGLFLPRFLLPEVLVRMGEFTPPGVQLLMDAWWGRVDSTNPHAVQLAVMAGITVLAAAAAARLFRWE</sequence>
<dbReference type="InterPro" id="IPR013525">
    <property type="entry name" value="ABC2_TM"/>
</dbReference>
<keyword evidence="2 5" id="KW-0812">Transmembrane</keyword>
<protein>
    <submittedName>
        <fullName evidence="7">Transport permease protein</fullName>
    </submittedName>
</protein>
<evidence type="ECO:0000256" key="5">
    <source>
        <dbReference type="SAM" id="Phobius"/>
    </source>
</evidence>
<evidence type="ECO:0000256" key="4">
    <source>
        <dbReference type="ARBA" id="ARBA00023136"/>
    </source>
</evidence>